<keyword evidence="6 8" id="KW-0067">ATP-binding</keyword>
<dbReference type="PANTHER" id="PTHR32057">
    <property type="entry name" value="PROTEIN ADENYLYLTRANSFERASE SELO, MITOCHONDRIAL"/>
    <property type="match status" value="1"/>
</dbReference>
<gene>
    <name evidence="8" type="primary">ydiU</name>
    <name evidence="8" type="synonym">selO</name>
    <name evidence="9" type="ORF">B841_08065</name>
</gene>
<evidence type="ECO:0000256" key="1">
    <source>
        <dbReference type="ARBA" id="ARBA00009747"/>
    </source>
</evidence>
<dbReference type="GO" id="GO:0000287">
    <property type="term" value="F:magnesium ion binding"/>
    <property type="evidence" value="ECO:0007669"/>
    <property type="project" value="UniProtKB-UniRule"/>
</dbReference>
<comment type="catalytic activity">
    <reaction evidence="8">
        <text>L-seryl-[protein] + ATP = 3-O-(5'-adenylyl)-L-seryl-[protein] + diphosphate</text>
        <dbReference type="Rhea" id="RHEA:58120"/>
        <dbReference type="Rhea" id="RHEA-COMP:9863"/>
        <dbReference type="Rhea" id="RHEA-COMP:15073"/>
        <dbReference type="ChEBI" id="CHEBI:29999"/>
        <dbReference type="ChEBI" id="CHEBI:30616"/>
        <dbReference type="ChEBI" id="CHEBI:33019"/>
        <dbReference type="ChEBI" id="CHEBI:142516"/>
        <dbReference type="EC" id="2.7.7.108"/>
    </reaction>
</comment>
<feature type="binding site" evidence="8">
    <location>
        <position position="184"/>
    </location>
    <ligand>
        <name>ATP</name>
        <dbReference type="ChEBI" id="CHEBI:30616"/>
    </ligand>
</feature>
<keyword evidence="7 8" id="KW-0460">Magnesium</keyword>
<evidence type="ECO:0000256" key="6">
    <source>
        <dbReference type="ARBA" id="ARBA00022840"/>
    </source>
</evidence>
<dbReference type="EC" id="2.7.7.108" evidence="8"/>
<feature type="binding site" evidence="8">
    <location>
        <position position="125"/>
    </location>
    <ligand>
        <name>ATP</name>
        <dbReference type="ChEBI" id="CHEBI:30616"/>
    </ligand>
</feature>
<comment type="function">
    <text evidence="8">Nucleotidyltransferase involved in the post-translational modification of proteins. It can catalyze the addition of adenosine monophosphate (AMP) or uridine monophosphate (UMP) to a protein, resulting in modifications known as AMPylation and UMPylation.</text>
</comment>
<evidence type="ECO:0000256" key="3">
    <source>
        <dbReference type="ARBA" id="ARBA00022695"/>
    </source>
</evidence>
<feature type="binding site" evidence="8">
    <location>
        <position position="113"/>
    </location>
    <ligand>
        <name>ATP</name>
        <dbReference type="ChEBI" id="CHEBI:30616"/>
    </ligand>
</feature>
<feature type="binding site" evidence="8">
    <location>
        <position position="264"/>
    </location>
    <ligand>
        <name>ATP</name>
        <dbReference type="ChEBI" id="CHEBI:30616"/>
    </ligand>
</feature>
<proteinExistence type="inferred from homology"/>
<dbReference type="InterPro" id="IPR003846">
    <property type="entry name" value="SelO"/>
</dbReference>
<comment type="catalytic activity">
    <reaction evidence="8">
        <text>L-histidyl-[protein] + UTP = N(tele)-(5'-uridylyl)-L-histidyl-[protein] + diphosphate</text>
        <dbReference type="Rhea" id="RHEA:83891"/>
        <dbReference type="Rhea" id="RHEA-COMP:9745"/>
        <dbReference type="Rhea" id="RHEA-COMP:20239"/>
        <dbReference type="ChEBI" id="CHEBI:29979"/>
        <dbReference type="ChEBI" id="CHEBI:33019"/>
        <dbReference type="ChEBI" id="CHEBI:46398"/>
        <dbReference type="ChEBI" id="CHEBI:233474"/>
    </reaction>
</comment>
<evidence type="ECO:0000256" key="2">
    <source>
        <dbReference type="ARBA" id="ARBA00022679"/>
    </source>
</evidence>
<dbReference type="GO" id="GO:0070733">
    <property type="term" value="F:AMPylase activity"/>
    <property type="evidence" value="ECO:0007669"/>
    <property type="project" value="UniProtKB-EC"/>
</dbReference>
<feature type="binding site" evidence="8">
    <location>
        <position position="177"/>
    </location>
    <ligand>
        <name>ATP</name>
        <dbReference type="ChEBI" id="CHEBI:30616"/>
    </ligand>
</feature>
<keyword evidence="8" id="KW-0464">Manganese</keyword>
<dbReference type="Proteomes" id="UP000015388">
    <property type="component" value="Chromosome"/>
</dbReference>
<feature type="binding site" evidence="8">
    <location>
        <position position="93"/>
    </location>
    <ligand>
        <name>ATP</name>
        <dbReference type="ChEBI" id="CHEBI:30616"/>
    </ligand>
</feature>
<feature type="binding site" evidence="8">
    <location>
        <position position="126"/>
    </location>
    <ligand>
        <name>ATP</name>
        <dbReference type="ChEBI" id="CHEBI:30616"/>
    </ligand>
</feature>
<evidence type="ECO:0000256" key="8">
    <source>
        <dbReference type="HAMAP-Rule" id="MF_00692"/>
    </source>
</evidence>
<keyword evidence="10" id="KW-1185">Reference proteome</keyword>
<comment type="catalytic activity">
    <reaction evidence="8">
        <text>L-seryl-[protein] + UTP = O-(5'-uridylyl)-L-seryl-[protein] + diphosphate</text>
        <dbReference type="Rhea" id="RHEA:64604"/>
        <dbReference type="Rhea" id="RHEA-COMP:9863"/>
        <dbReference type="Rhea" id="RHEA-COMP:16635"/>
        <dbReference type="ChEBI" id="CHEBI:29999"/>
        <dbReference type="ChEBI" id="CHEBI:33019"/>
        <dbReference type="ChEBI" id="CHEBI:46398"/>
        <dbReference type="ChEBI" id="CHEBI:156051"/>
    </reaction>
</comment>
<feature type="binding site" evidence="8">
    <location>
        <position position="255"/>
    </location>
    <ligand>
        <name>Mg(2+)</name>
        <dbReference type="ChEBI" id="CHEBI:18420"/>
    </ligand>
</feature>
<evidence type="ECO:0000313" key="9">
    <source>
        <dbReference type="EMBL" id="AGS35086.1"/>
    </source>
</evidence>
<dbReference type="KEGG" id="cmd:B841_08065"/>
<comment type="cofactor">
    <cofactor evidence="8">
        <name>Mg(2+)</name>
        <dbReference type="ChEBI" id="CHEBI:18420"/>
    </cofactor>
    <cofactor evidence="8">
        <name>Mn(2+)</name>
        <dbReference type="ChEBI" id="CHEBI:29035"/>
    </cofactor>
</comment>
<comment type="catalytic activity">
    <reaction evidence="8">
        <text>L-threonyl-[protein] + ATP = 3-O-(5'-adenylyl)-L-threonyl-[protein] + diphosphate</text>
        <dbReference type="Rhea" id="RHEA:54292"/>
        <dbReference type="Rhea" id="RHEA-COMP:11060"/>
        <dbReference type="Rhea" id="RHEA-COMP:13847"/>
        <dbReference type="ChEBI" id="CHEBI:30013"/>
        <dbReference type="ChEBI" id="CHEBI:30616"/>
        <dbReference type="ChEBI" id="CHEBI:33019"/>
        <dbReference type="ChEBI" id="CHEBI:138113"/>
        <dbReference type="EC" id="2.7.7.108"/>
    </reaction>
</comment>
<dbReference type="AlphaFoldDB" id="S5TJP3"/>
<keyword evidence="4 8" id="KW-0479">Metal-binding</keyword>
<dbReference type="RefSeq" id="WP_020935019.1">
    <property type="nucleotide sequence ID" value="NC_021915.1"/>
</dbReference>
<dbReference type="STRING" id="1224163.B841_08065"/>
<evidence type="ECO:0000256" key="4">
    <source>
        <dbReference type="ARBA" id="ARBA00022723"/>
    </source>
</evidence>
<dbReference type="HAMAP" id="MF_00692">
    <property type="entry name" value="SelO"/>
    <property type="match status" value="1"/>
</dbReference>
<dbReference type="HOGENOM" id="CLU_010245_4_1_11"/>
<dbReference type="Pfam" id="PF02696">
    <property type="entry name" value="SelO"/>
    <property type="match status" value="1"/>
</dbReference>
<dbReference type="OrthoDB" id="9776281at2"/>
<evidence type="ECO:0000256" key="7">
    <source>
        <dbReference type="ARBA" id="ARBA00022842"/>
    </source>
</evidence>
<dbReference type="EC" id="2.7.7.-" evidence="8"/>
<evidence type="ECO:0000313" key="10">
    <source>
        <dbReference type="Proteomes" id="UP000015388"/>
    </source>
</evidence>
<dbReference type="PATRIC" id="fig|1224163.3.peg.1621"/>
<dbReference type="eggNOG" id="COG0397">
    <property type="taxonomic scope" value="Bacteria"/>
</dbReference>
<feature type="active site" description="Proton acceptor" evidence="8">
    <location>
        <position position="254"/>
    </location>
</feature>
<keyword evidence="3 8" id="KW-0548">Nucleotidyltransferase</keyword>
<comment type="catalytic activity">
    <reaction evidence="8">
        <text>L-tyrosyl-[protein] + ATP = O-(5'-adenylyl)-L-tyrosyl-[protein] + diphosphate</text>
        <dbReference type="Rhea" id="RHEA:54288"/>
        <dbReference type="Rhea" id="RHEA-COMP:10136"/>
        <dbReference type="Rhea" id="RHEA-COMP:13846"/>
        <dbReference type="ChEBI" id="CHEBI:30616"/>
        <dbReference type="ChEBI" id="CHEBI:33019"/>
        <dbReference type="ChEBI" id="CHEBI:46858"/>
        <dbReference type="ChEBI" id="CHEBI:83624"/>
        <dbReference type="EC" id="2.7.7.108"/>
    </reaction>
</comment>
<comment type="catalytic activity">
    <reaction evidence="8">
        <text>L-tyrosyl-[protein] + UTP = O-(5'-uridylyl)-L-tyrosyl-[protein] + diphosphate</text>
        <dbReference type="Rhea" id="RHEA:83887"/>
        <dbReference type="Rhea" id="RHEA-COMP:10136"/>
        <dbReference type="Rhea" id="RHEA-COMP:20238"/>
        <dbReference type="ChEBI" id="CHEBI:33019"/>
        <dbReference type="ChEBI" id="CHEBI:46398"/>
        <dbReference type="ChEBI" id="CHEBI:46858"/>
        <dbReference type="ChEBI" id="CHEBI:90602"/>
    </reaction>
</comment>
<feature type="binding site" evidence="8">
    <location>
        <position position="92"/>
    </location>
    <ligand>
        <name>ATP</name>
        <dbReference type="ChEBI" id="CHEBI:30616"/>
    </ligand>
</feature>
<dbReference type="GO" id="GO:0030145">
    <property type="term" value="F:manganese ion binding"/>
    <property type="evidence" value="ECO:0007669"/>
    <property type="project" value="UniProtKB-UniRule"/>
</dbReference>
<reference evidence="9 10" key="1">
    <citation type="submission" date="2012-11" db="EMBL/GenBank/DDBJ databases">
        <title>The complete genome sequence of Corynebacterium maris Coryn-1 (=DSM 45190).</title>
        <authorList>
            <person name="Schaffert L."/>
            <person name="Albersmeier A."/>
            <person name="Kalinowski J."/>
            <person name="Ruckert C."/>
        </authorList>
    </citation>
    <scope>NUCLEOTIDE SEQUENCE [LARGE SCALE GENOMIC DNA]</scope>
    <source>
        <strain evidence="10">Coryn-1</strain>
    </source>
</reference>
<protein>
    <recommendedName>
        <fullName evidence="8">Protein nucleotidyltransferase YdiU</fullName>
        <ecNumber evidence="8">2.7.7.-</ecNumber>
    </recommendedName>
    <alternativeName>
        <fullName evidence="8">Protein adenylyltransferase YdiU</fullName>
        <ecNumber evidence="8">2.7.7.108</ecNumber>
    </alternativeName>
    <alternativeName>
        <fullName evidence="8">Protein uridylyltransferase YdiU</fullName>
        <ecNumber evidence="8">2.7.7.-</ecNumber>
    </alternativeName>
</protein>
<dbReference type="PANTHER" id="PTHR32057:SF14">
    <property type="entry name" value="PROTEIN ADENYLYLTRANSFERASE SELO, MITOCHONDRIAL"/>
    <property type="match status" value="1"/>
</dbReference>
<name>S5TJP3_9CORY</name>
<dbReference type="GO" id="GO:0005524">
    <property type="term" value="F:ATP binding"/>
    <property type="evidence" value="ECO:0007669"/>
    <property type="project" value="UniProtKB-UniRule"/>
</dbReference>
<feature type="binding site" evidence="8">
    <location>
        <position position="90"/>
    </location>
    <ligand>
        <name>ATP</name>
        <dbReference type="ChEBI" id="CHEBI:30616"/>
    </ligand>
</feature>
<organism evidence="9 10">
    <name type="scientific">Corynebacterium maris DSM 45190</name>
    <dbReference type="NCBI Taxonomy" id="1224163"/>
    <lineage>
        <taxon>Bacteria</taxon>
        <taxon>Bacillati</taxon>
        <taxon>Actinomycetota</taxon>
        <taxon>Actinomycetes</taxon>
        <taxon>Mycobacteriales</taxon>
        <taxon>Corynebacteriaceae</taxon>
        <taxon>Corynebacterium</taxon>
    </lineage>
</organism>
<keyword evidence="5 8" id="KW-0547">Nucleotide-binding</keyword>
<keyword evidence="2 8" id="KW-0808">Transferase</keyword>
<comment type="similarity">
    <text evidence="1 8">Belongs to the SELO family.</text>
</comment>
<accession>S5TJP3</accession>
<dbReference type="EMBL" id="CP003924">
    <property type="protein sequence ID" value="AGS35086.1"/>
    <property type="molecule type" value="Genomic_DNA"/>
</dbReference>
<evidence type="ECO:0000256" key="5">
    <source>
        <dbReference type="ARBA" id="ARBA00022741"/>
    </source>
</evidence>
<feature type="binding site" evidence="8">
    <location>
        <position position="264"/>
    </location>
    <ligand>
        <name>Mg(2+)</name>
        <dbReference type="ChEBI" id="CHEBI:18420"/>
    </ligand>
</feature>
<sequence length="483" mass="52033">MSPLTSITLHHDYADALPELTVDWSAEEQPDPHLLVLNEPLARELGLDPEWLRSAEGVQFLIGRALPDTARPVAMGYAGHQFGQLSPRLGDGRALLLGEISAADGSLRDLHLKGSGPTPFSRGGDGRGAVGPMLREYLMSEAMAALGTPTTRSLAVVATGRSIPRAGGPERGALLVRVARGHNRVGTMQYTRLLDGEGGLTGRLADYVIGRHYPELAQARHPHRELFTAVAHAQSATVAQWLRLGFVHGVMNTDNTTLTGETIDYGPCAFTDRYDPDAVFSSIDHGARYAFGRQPTILGWNLARLAESMLPLFDDDPNTALEWAQEAIDAFPGIYTAARHASIGEALDVTADSPLVEAYLSLVQATAPDLTSFHRGLIPAAEGDDRMVLSSVTPEHHGAVESFVASWRKTSPDAATLARLHPIYIPRNHLVDDALRHAERGDLAAYQRLLAAVTDPFNASSQLLELVGPAPETFGPFITYCGT</sequence>